<dbReference type="InterPro" id="IPR042070">
    <property type="entry name" value="PucR_C-HTH_sf"/>
</dbReference>
<reference evidence="2 3" key="1">
    <citation type="submission" date="2024-10" db="EMBL/GenBank/DDBJ databases">
        <title>The Natural Products Discovery Center: Release of the First 8490 Sequenced Strains for Exploring Actinobacteria Biosynthetic Diversity.</title>
        <authorList>
            <person name="Kalkreuter E."/>
            <person name="Kautsar S.A."/>
            <person name="Yang D."/>
            <person name="Bader C.D."/>
            <person name="Teijaro C.N."/>
            <person name="Fluegel L."/>
            <person name="Davis C.M."/>
            <person name="Simpson J.R."/>
            <person name="Lauterbach L."/>
            <person name="Steele A.D."/>
            <person name="Gui C."/>
            <person name="Meng S."/>
            <person name="Li G."/>
            <person name="Viehrig K."/>
            <person name="Ye F."/>
            <person name="Su P."/>
            <person name="Kiefer A.F."/>
            <person name="Nichols A."/>
            <person name="Cepeda A.J."/>
            <person name="Yan W."/>
            <person name="Fan B."/>
            <person name="Jiang Y."/>
            <person name="Adhikari A."/>
            <person name="Zheng C.-J."/>
            <person name="Schuster L."/>
            <person name="Cowan T.M."/>
            <person name="Smanski M.J."/>
            <person name="Chevrette M.G."/>
            <person name="De Carvalho L.P.S."/>
            <person name="Shen B."/>
        </authorList>
    </citation>
    <scope>NUCLEOTIDE SEQUENCE [LARGE SCALE GENOMIC DNA]</scope>
    <source>
        <strain evidence="2 3">NPDC004119</strain>
    </source>
</reference>
<dbReference type="PANTHER" id="PTHR33744:SF1">
    <property type="entry name" value="DNA-BINDING TRANSCRIPTIONAL ACTIVATOR ADER"/>
    <property type="match status" value="1"/>
</dbReference>
<feature type="domain" description="PucR C-terminal helix-turn-helix" evidence="1">
    <location>
        <begin position="301"/>
        <end position="358"/>
    </location>
</feature>
<dbReference type="Pfam" id="PF13556">
    <property type="entry name" value="HTH_30"/>
    <property type="match status" value="1"/>
</dbReference>
<protein>
    <submittedName>
        <fullName evidence="2">PucR family transcriptional regulator</fullName>
    </submittedName>
</protein>
<proteinExistence type="predicted"/>
<sequence>MWRIYGFSHRGEHDRRLLRRSGDVVSGPDCEGRLSLICRDLVSSMVIGRNRTAATRRLEELAARWAAAGVSLATVQSELRKGLNFALLQIPQRATTIRGVEAIVDDFAVATAVLSEVYLGERWDPPDPKLRLLTAALLAGDWPDGLARECGIGVARSYCVMALSLPPSSRAYRPGSTHVADRIRIALADHGEGVLSRLSREGGTVLWPDAGTDDVAAKAIPRLTDVVGAPLTAAAVEAVTTDIPLAARQAHELLAIALSCGRFGRLYTFDDLALEYQLTRQSPARDRLAALLDPLEKHPILVDTLRLHLRDNLSRRRVARMLNIHVNTVDYRLRRIRELTGLDPFTPSGQCYLRAAVIARIEPSGPSVST</sequence>
<evidence type="ECO:0000259" key="1">
    <source>
        <dbReference type="Pfam" id="PF13556"/>
    </source>
</evidence>
<evidence type="ECO:0000313" key="3">
    <source>
        <dbReference type="Proteomes" id="UP001601442"/>
    </source>
</evidence>
<dbReference type="RefSeq" id="WP_387398674.1">
    <property type="nucleotide sequence ID" value="NZ_JBIAMT010000005.1"/>
</dbReference>
<keyword evidence="3" id="KW-1185">Reference proteome</keyword>
<comment type="caution">
    <text evidence="2">The sequence shown here is derived from an EMBL/GenBank/DDBJ whole genome shotgun (WGS) entry which is preliminary data.</text>
</comment>
<dbReference type="PANTHER" id="PTHR33744">
    <property type="entry name" value="CARBOHYDRATE DIACID REGULATOR"/>
    <property type="match status" value="1"/>
</dbReference>
<dbReference type="Gene3D" id="1.10.10.2840">
    <property type="entry name" value="PucR C-terminal helix-turn-helix domain"/>
    <property type="match status" value="1"/>
</dbReference>
<dbReference type="InterPro" id="IPR051448">
    <property type="entry name" value="CdaR-like_regulators"/>
</dbReference>
<dbReference type="EMBL" id="JBIAMT010000005">
    <property type="protein sequence ID" value="MFF0499852.1"/>
    <property type="molecule type" value="Genomic_DNA"/>
</dbReference>
<dbReference type="InterPro" id="IPR025736">
    <property type="entry name" value="PucR_C-HTH_dom"/>
</dbReference>
<evidence type="ECO:0000313" key="2">
    <source>
        <dbReference type="EMBL" id="MFF0499852.1"/>
    </source>
</evidence>
<dbReference type="Proteomes" id="UP001601442">
    <property type="component" value="Unassembled WGS sequence"/>
</dbReference>
<organism evidence="2 3">
    <name type="scientific">Nocardia aobensis</name>
    <dbReference type="NCBI Taxonomy" id="257277"/>
    <lineage>
        <taxon>Bacteria</taxon>
        <taxon>Bacillati</taxon>
        <taxon>Actinomycetota</taxon>
        <taxon>Actinomycetes</taxon>
        <taxon>Mycobacteriales</taxon>
        <taxon>Nocardiaceae</taxon>
        <taxon>Nocardia</taxon>
    </lineage>
</organism>
<gene>
    <name evidence="2" type="ORF">ACFYU5_25865</name>
</gene>
<name>A0ABW6P9P3_9NOCA</name>
<accession>A0ABW6P9P3</accession>